<dbReference type="RefSeq" id="WP_193735660.1">
    <property type="nucleotide sequence ID" value="NZ_CP063304.1"/>
</dbReference>
<keyword evidence="1" id="KW-0812">Transmembrane</keyword>
<dbReference type="EMBL" id="CP063304">
    <property type="protein sequence ID" value="QOV19340.1"/>
    <property type="molecule type" value="Genomic_DNA"/>
</dbReference>
<keyword evidence="1" id="KW-0472">Membrane</keyword>
<organism evidence="2 3">
    <name type="scientific">Blautia liquoris</name>
    <dbReference type="NCBI Taxonomy" id="2779518"/>
    <lineage>
        <taxon>Bacteria</taxon>
        <taxon>Bacillati</taxon>
        <taxon>Bacillota</taxon>
        <taxon>Clostridia</taxon>
        <taxon>Lachnospirales</taxon>
        <taxon>Lachnospiraceae</taxon>
        <taxon>Blautia</taxon>
    </lineage>
</organism>
<feature type="transmembrane region" description="Helical" evidence="1">
    <location>
        <begin position="132"/>
        <end position="150"/>
    </location>
</feature>
<dbReference type="Proteomes" id="UP000593601">
    <property type="component" value="Chromosome"/>
</dbReference>
<name>A0A7M2RJ19_9FIRM</name>
<feature type="transmembrane region" description="Helical" evidence="1">
    <location>
        <begin position="7"/>
        <end position="33"/>
    </location>
</feature>
<dbReference type="AlphaFoldDB" id="A0A7M2RJ19"/>
<keyword evidence="1" id="KW-1133">Transmembrane helix</keyword>
<feature type="transmembrane region" description="Helical" evidence="1">
    <location>
        <begin position="156"/>
        <end position="172"/>
    </location>
</feature>
<dbReference type="InterPro" id="IPR008875">
    <property type="entry name" value="TraX"/>
</dbReference>
<keyword evidence="3" id="KW-1185">Reference proteome</keyword>
<evidence type="ECO:0000256" key="1">
    <source>
        <dbReference type="SAM" id="Phobius"/>
    </source>
</evidence>
<proteinExistence type="predicted"/>
<dbReference type="Pfam" id="PF05857">
    <property type="entry name" value="TraX"/>
    <property type="match status" value="1"/>
</dbReference>
<evidence type="ECO:0000313" key="2">
    <source>
        <dbReference type="EMBL" id="QOV19340.1"/>
    </source>
</evidence>
<gene>
    <name evidence="2" type="ORF">INP51_15615</name>
</gene>
<protein>
    <submittedName>
        <fullName evidence="2">Conjugal transfer protein TraX</fullName>
    </submittedName>
</protein>
<evidence type="ECO:0000313" key="3">
    <source>
        <dbReference type="Proteomes" id="UP000593601"/>
    </source>
</evidence>
<feature type="transmembrane region" description="Helical" evidence="1">
    <location>
        <begin position="179"/>
        <end position="203"/>
    </location>
</feature>
<dbReference type="KEGG" id="bliq:INP51_15615"/>
<feature type="transmembrane region" description="Helical" evidence="1">
    <location>
        <begin position="215"/>
        <end position="232"/>
    </location>
</feature>
<accession>A0A7M2RJ19</accession>
<feature type="transmembrane region" description="Helical" evidence="1">
    <location>
        <begin position="103"/>
        <end position="120"/>
    </location>
</feature>
<reference evidence="2 3" key="1">
    <citation type="submission" date="2020-10" db="EMBL/GenBank/DDBJ databases">
        <title>Blautia liquoris sp.nov., isolated from the mud in a fermentation cellar used for the production of Chinese strong-flavoured liquor.</title>
        <authorList>
            <person name="Lu L."/>
        </authorList>
    </citation>
    <scope>NUCLEOTIDE SEQUENCE [LARGE SCALE GENOMIC DNA]</scope>
    <source>
        <strain evidence="2 3">LZLJ-3</strain>
    </source>
</reference>
<sequence>MMNQTFLYGIPGSTVKLIAMACMFIDHFAVIFLEMNHPVLSSFLRSIGRIAFPLFAFLLTEGFLHTHSKVNYCRNLFIMAILSEIPFDLAFRNSVFDPISQNTLFTLTIGLLTIWAISLIEETTQKKGQKQYFRIPLTLLVTAAGSFAAWLFRSDYEFYGILAIVLLYVLRTRRMAASVLSCAVLTLIGPAESFCFFSIPLIMKYNGSRGLKLKYAFYLFYPFHLLVLYLLWHTISI</sequence>